<feature type="compositionally biased region" description="Low complexity" evidence="1">
    <location>
        <begin position="85"/>
        <end position="96"/>
    </location>
</feature>
<reference evidence="3 4" key="1">
    <citation type="journal article" date="2018" name="Mol. Biol. Evol.">
        <title>Broad Genomic Sampling Reveals a Smut Pathogenic Ancestry of the Fungal Clade Ustilaginomycotina.</title>
        <authorList>
            <person name="Kijpornyongpan T."/>
            <person name="Mondo S.J."/>
            <person name="Barry K."/>
            <person name="Sandor L."/>
            <person name="Lee J."/>
            <person name="Lipzen A."/>
            <person name="Pangilinan J."/>
            <person name="LaButti K."/>
            <person name="Hainaut M."/>
            <person name="Henrissat B."/>
            <person name="Grigoriev I.V."/>
            <person name="Spatafora J.W."/>
            <person name="Aime M.C."/>
        </authorList>
    </citation>
    <scope>NUCLEOTIDE SEQUENCE [LARGE SCALE GENOMIC DNA]</scope>
    <source>
        <strain evidence="3 4">MCA 4198</strain>
    </source>
</reference>
<protein>
    <submittedName>
        <fullName evidence="3">Uncharacterized protein</fullName>
    </submittedName>
</protein>
<dbReference type="InParanoid" id="A0A316YJ54"/>
<dbReference type="RefSeq" id="XP_025376419.1">
    <property type="nucleotide sequence ID" value="XM_025518022.1"/>
</dbReference>
<sequence>MVPPRAPAVLQQERSENDEAQRMLRHVRRRPFDEAIGLEVVEQRAESSWQGGQAALRRHLEQEQEQELEKRDMRGVLSDKEGAPQRRQQQEPGQQQEVKRDVAQPAPNRAAPLMPRATAAPMRRSAEDPVRLRVREEHIVERQQRSMLDKRGLEDDKGKRAQGEDIVLGPFYARSQEDVERMRRQVGIDRRALQDGEAVGNAKRYMQEEDAAARNLLLERDWYRARAAEHEVQEHRLLTKRQTEAEQQCFVGNEKLSCYPTANTRVDQGTWSKLIWNSNYPEFTNNGGYVDVYLFHQDSDQVATSWTSIDNGQGRLSFNPGDSWWQGREPADNFNGTDIAWPFYFVITYAGAGLSGTTHRLSTWFAVQTALPVAVAESRSSASVAASLSSAAASASAASAASATMTGSDLSSLSASEAAASSSFAASLSSALVSSLQSQGLSGTQTLQGTATTTLDDGRVITATATGQANGQLPAGSNGEEGGLPAYAIALIVVFGFLALVAALVGAYFLMAAARRRRERGGQGSHAGSDTPMMAGVAGGGSDEGDDDMMREVGVAGAGAAAGAAASRGREADTPFSSNEASRMAEAFRAALRRPQFFGGGSGTSAQQDEGTSPGNDSSGSGGNQSSPGEGLSARDSIATGALLRDELAAEGHDLRYVGDRRKPTIEGE</sequence>
<dbReference type="STRING" id="215250.A0A316YJ54"/>
<proteinExistence type="predicted"/>
<feature type="region of interest" description="Disordered" evidence="1">
    <location>
        <begin position="520"/>
        <end position="547"/>
    </location>
</feature>
<dbReference type="Proteomes" id="UP000245768">
    <property type="component" value="Unassembled WGS sequence"/>
</dbReference>
<evidence type="ECO:0000313" key="4">
    <source>
        <dbReference type="Proteomes" id="UP000245768"/>
    </source>
</evidence>
<feature type="compositionally biased region" description="Basic and acidic residues" evidence="1">
    <location>
        <begin position="58"/>
        <end position="84"/>
    </location>
</feature>
<gene>
    <name evidence="3" type="ORF">FA10DRAFT_138582</name>
</gene>
<evidence type="ECO:0000313" key="3">
    <source>
        <dbReference type="EMBL" id="PWN89221.1"/>
    </source>
</evidence>
<keyword evidence="4" id="KW-1185">Reference proteome</keyword>
<keyword evidence="2" id="KW-0812">Transmembrane</keyword>
<dbReference type="AlphaFoldDB" id="A0A316YJ54"/>
<feature type="region of interest" description="Disordered" evidence="1">
    <location>
        <begin position="562"/>
        <end position="582"/>
    </location>
</feature>
<accession>A0A316YJ54</accession>
<keyword evidence="2" id="KW-0472">Membrane</keyword>
<organism evidence="3 4">
    <name type="scientific">Acaromyces ingoldii</name>
    <dbReference type="NCBI Taxonomy" id="215250"/>
    <lineage>
        <taxon>Eukaryota</taxon>
        <taxon>Fungi</taxon>
        <taxon>Dikarya</taxon>
        <taxon>Basidiomycota</taxon>
        <taxon>Ustilaginomycotina</taxon>
        <taxon>Exobasidiomycetes</taxon>
        <taxon>Exobasidiales</taxon>
        <taxon>Cryptobasidiaceae</taxon>
        <taxon>Acaromyces</taxon>
    </lineage>
</organism>
<feature type="transmembrane region" description="Helical" evidence="2">
    <location>
        <begin position="487"/>
        <end position="510"/>
    </location>
</feature>
<feature type="region of interest" description="Disordered" evidence="1">
    <location>
        <begin position="1"/>
        <end position="20"/>
    </location>
</feature>
<feature type="compositionally biased region" description="Low complexity" evidence="1">
    <location>
        <begin position="611"/>
        <end position="631"/>
    </location>
</feature>
<feature type="region of interest" description="Disordered" evidence="1">
    <location>
        <begin position="45"/>
        <end position="130"/>
    </location>
</feature>
<evidence type="ECO:0000256" key="2">
    <source>
        <dbReference type="SAM" id="Phobius"/>
    </source>
</evidence>
<evidence type="ECO:0000256" key="1">
    <source>
        <dbReference type="SAM" id="MobiDB-lite"/>
    </source>
</evidence>
<dbReference type="EMBL" id="KZ819637">
    <property type="protein sequence ID" value="PWN89221.1"/>
    <property type="molecule type" value="Genomic_DNA"/>
</dbReference>
<keyword evidence="2" id="KW-1133">Transmembrane helix</keyword>
<dbReference type="GeneID" id="37039938"/>
<dbReference type="OrthoDB" id="2278929at2759"/>
<feature type="region of interest" description="Disordered" evidence="1">
    <location>
        <begin position="596"/>
        <end position="638"/>
    </location>
</feature>
<name>A0A316YJ54_9BASI</name>